<evidence type="ECO:0000256" key="3">
    <source>
        <dbReference type="ARBA" id="ARBA00023027"/>
    </source>
</evidence>
<dbReference type="Pfam" id="PF03720">
    <property type="entry name" value="UDPG_MGDP_dh_C"/>
    <property type="match status" value="1"/>
</dbReference>
<dbReference type="PANTHER" id="PTHR43491">
    <property type="entry name" value="UDP-N-ACETYL-D-MANNOSAMINE DEHYDROGENASE"/>
    <property type="match status" value="1"/>
</dbReference>
<dbReference type="GO" id="GO:0000271">
    <property type="term" value="P:polysaccharide biosynthetic process"/>
    <property type="evidence" value="ECO:0007669"/>
    <property type="project" value="InterPro"/>
</dbReference>
<accession>A0A1I0I1Z9</accession>
<dbReference type="GO" id="GO:0016628">
    <property type="term" value="F:oxidoreductase activity, acting on the CH-CH group of donors, NAD or NADP as acceptor"/>
    <property type="evidence" value="ECO:0007669"/>
    <property type="project" value="InterPro"/>
</dbReference>
<keyword evidence="7" id="KW-1185">Reference proteome</keyword>
<proteinExistence type="inferred from homology"/>
<evidence type="ECO:0000256" key="1">
    <source>
        <dbReference type="ARBA" id="ARBA00006601"/>
    </source>
</evidence>
<dbReference type="NCBIfam" id="TIGR03026">
    <property type="entry name" value="NDP-sugDHase"/>
    <property type="match status" value="1"/>
</dbReference>
<evidence type="ECO:0000256" key="4">
    <source>
        <dbReference type="PIRNR" id="PIRNR000124"/>
    </source>
</evidence>
<dbReference type="Pfam" id="PF03721">
    <property type="entry name" value="UDPG_MGDP_dh_N"/>
    <property type="match status" value="1"/>
</dbReference>
<dbReference type="InterPro" id="IPR036291">
    <property type="entry name" value="NAD(P)-bd_dom_sf"/>
</dbReference>
<dbReference type="InterPro" id="IPR014027">
    <property type="entry name" value="UDP-Glc/GDP-Man_DH_C"/>
</dbReference>
<dbReference type="InterPro" id="IPR001732">
    <property type="entry name" value="UDP-Glc/GDP-Man_DH_N"/>
</dbReference>
<name>A0A1I0I1Z9_9BACT</name>
<organism evidence="6 7">
    <name type="scientific">Hymenobacter actinosclerus</name>
    <dbReference type="NCBI Taxonomy" id="82805"/>
    <lineage>
        <taxon>Bacteria</taxon>
        <taxon>Pseudomonadati</taxon>
        <taxon>Bacteroidota</taxon>
        <taxon>Cytophagia</taxon>
        <taxon>Cytophagales</taxon>
        <taxon>Hymenobacteraceae</taxon>
        <taxon>Hymenobacter</taxon>
    </lineage>
</organism>
<keyword evidence="2" id="KW-0560">Oxidoreductase</keyword>
<comment type="similarity">
    <text evidence="1 4">Belongs to the UDP-glucose/GDP-mannose dehydrogenase family.</text>
</comment>
<dbReference type="InterPro" id="IPR036220">
    <property type="entry name" value="UDP-Glc/GDP-Man_DH_C_sf"/>
</dbReference>
<dbReference type="Proteomes" id="UP000198697">
    <property type="component" value="Unassembled WGS sequence"/>
</dbReference>
<dbReference type="PIRSF" id="PIRSF500136">
    <property type="entry name" value="UDP_ManNAc_DH"/>
    <property type="match status" value="1"/>
</dbReference>
<dbReference type="OrthoDB" id="9803238at2"/>
<gene>
    <name evidence="6" type="ORF">SAMN04487998_3091</name>
</gene>
<dbReference type="AlphaFoldDB" id="A0A1I0I1Z9"/>
<dbReference type="InterPro" id="IPR008927">
    <property type="entry name" value="6-PGluconate_DH-like_C_sf"/>
</dbReference>
<evidence type="ECO:0000256" key="2">
    <source>
        <dbReference type="ARBA" id="ARBA00023002"/>
    </source>
</evidence>
<evidence type="ECO:0000313" key="6">
    <source>
        <dbReference type="EMBL" id="SET90522.1"/>
    </source>
</evidence>
<dbReference type="SUPFAM" id="SSF48179">
    <property type="entry name" value="6-phosphogluconate dehydrogenase C-terminal domain-like"/>
    <property type="match status" value="1"/>
</dbReference>
<dbReference type="SUPFAM" id="SSF51735">
    <property type="entry name" value="NAD(P)-binding Rossmann-fold domains"/>
    <property type="match status" value="1"/>
</dbReference>
<dbReference type="Gene3D" id="3.40.50.720">
    <property type="entry name" value="NAD(P)-binding Rossmann-like Domain"/>
    <property type="match status" value="2"/>
</dbReference>
<keyword evidence="3" id="KW-0520">NAD</keyword>
<dbReference type="SMART" id="SM00984">
    <property type="entry name" value="UDPG_MGDP_dh_C"/>
    <property type="match status" value="1"/>
</dbReference>
<sequence length="432" mass="47792">MYDQLVNKQAKLAVIGLGYVGLPIALEFARKIQVIGFDINAKRVEMMRNHVDPSGELVAADFEGCDIEFTDSLDVLREATFFIVAVPTPIDEHAQPDLRPLLGASSSVGKVLKKGDYVVFESTVYPGCTEDDCIPVMEKHSGLSFANGDFKVGYSPERINPGDKEHTLSSIVKVVAGCDAESLEDIAKTYELVVKAGVHRASSIKVAEAAKIIENTQRDVNIALMNELSMIFDRMNINTYEVLEAAGTKWNFLRFSPGLVGGHCIGVDPYYLTYKAKELGYDAKVILSGRTTNDNMGAYIARKTVQMIIKKGKDVAKSRVLVMGATFKENVEDIRNSKVADVIQELKNFSVNVDIVDPHADSDELFHEYGFRLTPAAEVRTDYDAVVVAVSHQPYTECDEAYFQSITSDDAVLVDIKGLFRGKVQQMQYWSL</sequence>
<dbReference type="EMBL" id="FOHS01000004">
    <property type="protein sequence ID" value="SET90522.1"/>
    <property type="molecule type" value="Genomic_DNA"/>
</dbReference>
<dbReference type="STRING" id="82805.SAMN04487998_3091"/>
<feature type="domain" description="UDP-glucose/GDP-mannose dehydrogenase C-terminal" evidence="5">
    <location>
        <begin position="321"/>
        <end position="422"/>
    </location>
</feature>
<protein>
    <submittedName>
        <fullName evidence="6">UDP-N-acetyl-D-galactosamine dehydrogenase</fullName>
    </submittedName>
</protein>
<dbReference type="GO" id="GO:0051287">
    <property type="term" value="F:NAD binding"/>
    <property type="evidence" value="ECO:0007669"/>
    <property type="project" value="InterPro"/>
</dbReference>
<dbReference type="RefSeq" id="WP_092773139.1">
    <property type="nucleotide sequence ID" value="NZ_FOHS01000004.1"/>
</dbReference>
<dbReference type="SUPFAM" id="SSF52413">
    <property type="entry name" value="UDP-glucose/GDP-mannose dehydrogenase C-terminal domain"/>
    <property type="match status" value="1"/>
</dbReference>
<evidence type="ECO:0000259" key="5">
    <source>
        <dbReference type="SMART" id="SM00984"/>
    </source>
</evidence>
<dbReference type="GO" id="GO:0016616">
    <property type="term" value="F:oxidoreductase activity, acting on the CH-OH group of donors, NAD or NADP as acceptor"/>
    <property type="evidence" value="ECO:0007669"/>
    <property type="project" value="InterPro"/>
</dbReference>
<dbReference type="PIRSF" id="PIRSF000124">
    <property type="entry name" value="UDPglc_GDPman_dh"/>
    <property type="match status" value="1"/>
</dbReference>
<dbReference type="PANTHER" id="PTHR43491:SF2">
    <property type="entry name" value="UDP-N-ACETYL-D-MANNOSAMINE DEHYDROGENASE"/>
    <property type="match status" value="1"/>
</dbReference>
<dbReference type="InterPro" id="IPR017476">
    <property type="entry name" value="UDP-Glc/GDP-Man"/>
</dbReference>
<reference evidence="7" key="1">
    <citation type="submission" date="2016-10" db="EMBL/GenBank/DDBJ databases">
        <authorList>
            <person name="Varghese N."/>
            <person name="Submissions S."/>
        </authorList>
    </citation>
    <scope>NUCLEOTIDE SEQUENCE [LARGE SCALE GENOMIC DNA]</scope>
    <source>
        <strain evidence="7">DSM 15310</strain>
    </source>
</reference>
<dbReference type="InterPro" id="IPR014026">
    <property type="entry name" value="UDP-Glc/GDP-Man_DH_dimer"/>
</dbReference>
<evidence type="ECO:0000313" key="7">
    <source>
        <dbReference type="Proteomes" id="UP000198697"/>
    </source>
</evidence>
<dbReference type="Pfam" id="PF00984">
    <property type="entry name" value="UDPG_MGDP_dh"/>
    <property type="match status" value="1"/>
</dbReference>
<dbReference type="InterPro" id="IPR028359">
    <property type="entry name" value="UDP_ManNAc/GlcNAc_DH"/>
</dbReference>